<comment type="caution">
    <text evidence="1">The sequence shown here is derived from an EMBL/GenBank/DDBJ whole genome shotgun (WGS) entry which is preliminary data.</text>
</comment>
<sequence length="102" mass="11514">MPPYACPGSLVLSRIPTRHTRILMPDQDPNASHAKPYAINSYAREASQKLQHFLMWVQAPKASHANPYSCTGSQHFTHTSLCLDRFLTIQTIPYAWAASQQF</sequence>
<organism evidence="1 2">
    <name type="scientific">Austropuccinia psidii MF-1</name>
    <dbReference type="NCBI Taxonomy" id="1389203"/>
    <lineage>
        <taxon>Eukaryota</taxon>
        <taxon>Fungi</taxon>
        <taxon>Dikarya</taxon>
        <taxon>Basidiomycota</taxon>
        <taxon>Pucciniomycotina</taxon>
        <taxon>Pucciniomycetes</taxon>
        <taxon>Pucciniales</taxon>
        <taxon>Sphaerophragmiaceae</taxon>
        <taxon>Austropuccinia</taxon>
    </lineage>
</organism>
<reference evidence="1" key="1">
    <citation type="submission" date="2021-03" db="EMBL/GenBank/DDBJ databases">
        <title>Draft genome sequence of rust myrtle Austropuccinia psidii MF-1, a brazilian biotype.</title>
        <authorList>
            <person name="Quecine M.C."/>
            <person name="Pachon D.M.R."/>
            <person name="Bonatelli M.L."/>
            <person name="Correr F.H."/>
            <person name="Franceschini L.M."/>
            <person name="Leite T.F."/>
            <person name="Margarido G.R.A."/>
            <person name="Almeida C.A."/>
            <person name="Ferrarezi J.A."/>
            <person name="Labate C.A."/>
        </authorList>
    </citation>
    <scope>NUCLEOTIDE SEQUENCE</scope>
    <source>
        <strain evidence="1">MF-1</strain>
    </source>
</reference>
<protein>
    <submittedName>
        <fullName evidence="1">Uncharacterized protein</fullName>
    </submittedName>
</protein>
<evidence type="ECO:0000313" key="2">
    <source>
        <dbReference type="Proteomes" id="UP000765509"/>
    </source>
</evidence>
<proteinExistence type="predicted"/>
<accession>A0A9Q3FFQ9</accession>
<dbReference type="AlphaFoldDB" id="A0A9Q3FFQ9"/>
<evidence type="ECO:0000313" key="1">
    <source>
        <dbReference type="EMBL" id="MBW0540120.1"/>
    </source>
</evidence>
<dbReference type="EMBL" id="AVOT02044766">
    <property type="protein sequence ID" value="MBW0540120.1"/>
    <property type="molecule type" value="Genomic_DNA"/>
</dbReference>
<dbReference type="Proteomes" id="UP000765509">
    <property type="component" value="Unassembled WGS sequence"/>
</dbReference>
<gene>
    <name evidence="1" type="ORF">O181_079835</name>
</gene>
<name>A0A9Q3FFQ9_9BASI</name>
<keyword evidence="2" id="KW-1185">Reference proteome</keyword>